<accession>A0A397VWZ2</accession>
<evidence type="ECO:0000313" key="3">
    <source>
        <dbReference type="Proteomes" id="UP000266673"/>
    </source>
</evidence>
<dbReference type="AlphaFoldDB" id="A0A397VWZ2"/>
<feature type="region of interest" description="Disordered" evidence="1">
    <location>
        <begin position="18"/>
        <end position="90"/>
    </location>
</feature>
<dbReference type="EMBL" id="QKWP01000111">
    <property type="protein sequence ID" value="RIB27095.1"/>
    <property type="molecule type" value="Genomic_DNA"/>
</dbReference>
<name>A0A397VWZ2_9GLOM</name>
<sequence length="90" mass="9905">MGNCLESLSDCFNCRPKERARTLGGDGTRDTTRTVDSSTAAEAAERRVQQAQSRGVQKGGGKLSKKLDEQKSPTRSDDHPPDANLEWRKD</sequence>
<organism evidence="2 3">
    <name type="scientific">Gigaspora rosea</name>
    <dbReference type="NCBI Taxonomy" id="44941"/>
    <lineage>
        <taxon>Eukaryota</taxon>
        <taxon>Fungi</taxon>
        <taxon>Fungi incertae sedis</taxon>
        <taxon>Mucoromycota</taxon>
        <taxon>Glomeromycotina</taxon>
        <taxon>Glomeromycetes</taxon>
        <taxon>Diversisporales</taxon>
        <taxon>Gigasporaceae</taxon>
        <taxon>Gigaspora</taxon>
    </lineage>
</organism>
<keyword evidence="3" id="KW-1185">Reference proteome</keyword>
<feature type="compositionally biased region" description="Basic and acidic residues" evidence="1">
    <location>
        <begin position="18"/>
        <end position="33"/>
    </location>
</feature>
<gene>
    <name evidence="2" type="ORF">C2G38_2240384</name>
</gene>
<protein>
    <submittedName>
        <fullName evidence="2">Uncharacterized protein</fullName>
    </submittedName>
</protein>
<dbReference type="Proteomes" id="UP000266673">
    <property type="component" value="Unassembled WGS sequence"/>
</dbReference>
<comment type="caution">
    <text evidence="2">The sequence shown here is derived from an EMBL/GenBank/DDBJ whole genome shotgun (WGS) entry which is preliminary data.</text>
</comment>
<evidence type="ECO:0000313" key="2">
    <source>
        <dbReference type="EMBL" id="RIB27095.1"/>
    </source>
</evidence>
<feature type="compositionally biased region" description="Basic and acidic residues" evidence="1">
    <location>
        <begin position="65"/>
        <end position="90"/>
    </location>
</feature>
<proteinExistence type="predicted"/>
<evidence type="ECO:0000256" key="1">
    <source>
        <dbReference type="SAM" id="MobiDB-lite"/>
    </source>
</evidence>
<reference evidence="2 3" key="1">
    <citation type="submission" date="2018-06" db="EMBL/GenBank/DDBJ databases">
        <title>Comparative genomics reveals the genomic features of Rhizophagus irregularis, R. cerebriforme, R. diaphanum and Gigaspora rosea, and their symbiotic lifestyle signature.</title>
        <authorList>
            <person name="Morin E."/>
            <person name="San Clemente H."/>
            <person name="Chen E.C.H."/>
            <person name="De La Providencia I."/>
            <person name="Hainaut M."/>
            <person name="Kuo A."/>
            <person name="Kohler A."/>
            <person name="Murat C."/>
            <person name="Tang N."/>
            <person name="Roy S."/>
            <person name="Loubradou J."/>
            <person name="Henrissat B."/>
            <person name="Grigoriev I.V."/>
            <person name="Corradi N."/>
            <person name="Roux C."/>
            <person name="Martin F.M."/>
        </authorList>
    </citation>
    <scope>NUCLEOTIDE SEQUENCE [LARGE SCALE GENOMIC DNA]</scope>
    <source>
        <strain evidence="2 3">DAOM 194757</strain>
    </source>
</reference>
<dbReference type="OrthoDB" id="2278444at2759"/>